<comment type="caution">
    <text evidence="3">The sequence shown here is derived from an EMBL/GenBank/DDBJ whole genome shotgun (WGS) entry which is preliminary data.</text>
</comment>
<dbReference type="InterPro" id="IPR036291">
    <property type="entry name" value="NAD(P)-bd_dom_sf"/>
</dbReference>
<dbReference type="RefSeq" id="WP_128536487.1">
    <property type="nucleotide sequence ID" value="NZ_SBIW01000031.1"/>
</dbReference>
<proteinExistence type="inferred from homology"/>
<name>A0A3S3ULZ4_9SPHI</name>
<dbReference type="GO" id="GO:0016491">
    <property type="term" value="F:oxidoreductase activity"/>
    <property type="evidence" value="ECO:0007669"/>
    <property type="project" value="UniProtKB-KW"/>
</dbReference>
<keyword evidence="4" id="KW-1185">Reference proteome</keyword>
<dbReference type="Pfam" id="PF00106">
    <property type="entry name" value="adh_short"/>
    <property type="match status" value="1"/>
</dbReference>
<keyword evidence="2" id="KW-0560">Oxidoreductase</keyword>
<dbReference type="PANTHER" id="PTHR43639:SF1">
    <property type="entry name" value="SHORT-CHAIN DEHYDROGENASE_REDUCTASE FAMILY PROTEIN"/>
    <property type="match status" value="1"/>
</dbReference>
<comment type="similarity">
    <text evidence="1">Belongs to the short-chain dehydrogenases/reductases (SDR) family.</text>
</comment>
<organism evidence="3 4">
    <name type="scientific">Mucilaginibacter gilvus</name>
    <dbReference type="NCBI Taxonomy" id="2305909"/>
    <lineage>
        <taxon>Bacteria</taxon>
        <taxon>Pseudomonadati</taxon>
        <taxon>Bacteroidota</taxon>
        <taxon>Sphingobacteriia</taxon>
        <taxon>Sphingobacteriales</taxon>
        <taxon>Sphingobacteriaceae</taxon>
        <taxon>Mucilaginibacter</taxon>
    </lineage>
</organism>
<dbReference type="InterPro" id="IPR002347">
    <property type="entry name" value="SDR_fam"/>
</dbReference>
<dbReference type="Gene3D" id="3.40.50.720">
    <property type="entry name" value="NAD(P)-binding Rossmann-like Domain"/>
    <property type="match status" value="1"/>
</dbReference>
<evidence type="ECO:0000313" key="4">
    <source>
        <dbReference type="Proteomes" id="UP000286701"/>
    </source>
</evidence>
<evidence type="ECO:0000313" key="3">
    <source>
        <dbReference type="EMBL" id="RWY46070.1"/>
    </source>
</evidence>
<dbReference type="SUPFAM" id="SSF51735">
    <property type="entry name" value="NAD(P)-binding Rossmann-fold domains"/>
    <property type="match status" value="1"/>
</dbReference>
<reference evidence="3 4" key="1">
    <citation type="submission" date="2019-01" db="EMBL/GenBank/DDBJ databases">
        <title>Mucilaginibacter antarcticum sp. nov., isolated from antarctic soil.</title>
        <authorList>
            <person name="Yan Y.-Q."/>
            <person name="Du Z.-J."/>
        </authorList>
    </citation>
    <scope>NUCLEOTIDE SEQUENCE [LARGE SCALE GENOMIC DNA]</scope>
    <source>
        <strain evidence="3 4">F01003</strain>
    </source>
</reference>
<evidence type="ECO:0000256" key="2">
    <source>
        <dbReference type="ARBA" id="ARBA00023002"/>
    </source>
</evidence>
<gene>
    <name evidence="3" type="ORF">EPL05_23790</name>
</gene>
<protein>
    <submittedName>
        <fullName evidence="3">SDR family NAD(P)-dependent oxidoreductase</fullName>
    </submittedName>
</protein>
<accession>A0A3S3ULZ4</accession>
<sequence>MSDKLENKVVIVTGDSKGIGAGIAKQMAASGAKVVVNYASGRESADKVVI</sequence>
<evidence type="ECO:0000256" key="1">
    <source>
        <dbReference type="ARBA" id="ARBA00006484"/>
    </source>
</evidence>
<dbReference type="AlphaFoldDB" id="A0A3S3ULZ4"/>
<dbReference type="Proteomes" id="UP000286701">
    <property type="component" value="Unassembled WGS sequence"/>
</dbReference>
<dbReference type="OrthoDB" id="9804104at2"/>
<dbReference type="PANTHER" id="PTHR43639">
    <property type="entry name" value="OXIDOREDUCTASE, SHORT-CHAIN DEHYDROGENASE/REDUCTASE FAMILY (AFU_ORTHOLOGUE AFUA_5G02870)"/>
    <property type="match status" value="1"/>
</dbReference>
<dbReference type="EMBL" id="SBIW01000031">
    <property type="protein sequence ID" value="RWY46070.1"/>
    <property type="molecule type" value="Genomic_DNA"/>
</dbReference>